<evidence type="ECO:0000313" key="2">
    <source>
        <dbReference type="Proteomes" id="UP000323164"/>
    </source>
</evidence>
<keyword evidence="2" id="KW-1185">Reference proteome</keyword>
<dbReference type="Pfam" id="PF12869">
    <property type="entry name" value="tRNA_anti-like"/>
    <property type="match status" value="1"/>
</dbReference>
<gene>
    <name evidence="1" type="ORF">FW784_07500</name>
</gene>
<proteinExistence type="predicted"/>
<reference evidence="1 2" key="1">
    <citation type="submission" date="2019-08" db="EMBL/GenBank/DDBJ databases">
        <title>Draft genome sequence of Lysobacter sp. UKS-15.</title>
        <authorList>
            <person name="Im W.-T."/>
        </authorList>
    </citation>
    <scope>NUCLEOTIDE SEQUENCE [LARGE SCALE GENOMIC DNA]</scope>
    <source>
        <strain evidence="1 2">UKS-15</strain>
    </source>
</reference>
<dbReference type="RefSeq" id="WP_187770717.1">
    <property type="nucleotide sequence ID" value="NZ_VTRV01000064.1"/>
</dbReference>
<comment type="caution">
    <text evidence="1">The sequence shown here is derived from an EMBL/GenBank/DDBJ whole genome shotgun (WGS) entry which is preliminary data.</text>
</comment>
<dbReference type="InterPro" id="IPR024422">
    <property type="entry name" value="Protein_unknown_function_OB"/>
</dbReference>
<protein>
    <recommendedName>
        <fullName evidence="3">DUF5666 domain-containing protein</fullName>
    </recommendedName>
</protein>
<feature type="non-terminal residue" evidence="1">
    <location>
        <position position="1"/>
    </location>
</feature>
<dbReference type="AlphaFoldDB" id="A0A5D8ZB34"/>
<dbReference type="EMBL" id="VTRV01000064">
    <property type="protein sequence ID" value="TZF89894.1"/>
    <property type="molecule type" value="Genomic_DNA"/>
</dbReference>
<dbReference type="Proteomes" id="UP000323164">
    <property type="component" value="Unassembled WGS sequence"/>
</dbReference>
<evidence type="ECO:0000313" key="1">
    <source>
        <dbReference type="EMBL" id="TZF89894.1"/>
    </source>
</evidence>
<organism evidence="1 2">
    <name type="scientific">Cognatilysobacter lacus</name>
    <dbReference type="NCBI Taxonomy" id="1643323"/>
    <lineage>
        <taxon>Bacteria</taxon>
        <taxon>Pseudomonadati</taxon>
        <taxon>Pseudomonadota</taxon>
        <taxon>Gammaproteobacteria</taxon>
        <taxon>Lysobacterales</taxon>
        <taxon>Lysobacteraceae</taxon>
        <taxon>Cognatilysobacter</taxon>
    </lineage>
</organism>
<name>A0A5D8ZB34_9GAMM</name>
<evidence type="ECO:0008006" key="3">
    <source>
        <dbReference type="Google" id="ProtNLM"/>
    </source>
</evidence>
<accession>A0A5D8ZB34</accession>
<sequence>DIAFRTTVTAVELSSAYDAGAAAADKQFKGQRLLVAGMVESLEPDAPGGPLVSLAAGEFAPVQARGLERDAAAALKVGQQIILACNGAGATGGKATVNGCKVTTQ</sequence>